<evidence type="ECO:0000256" key="3">
    <source>
        <dbReference type="ARBA" id="ARBA00023163"/>
    </source>
</evidence>
<dbReference type="InterPro" id="IPR049445">
    <property type="entry name" value="TetR_SbtR-like_C"/>
</dbReference>
<keyword evidence="1" id="KW-0805">Transcription regulation</keyword>
<dbReference type="PROSITE" id="PS50977">
    <property type="entry name" value="HTH_TETR_2"/>
    <property type="match status" value="1"/>
</dbReference>
<evidence type="ECO:0000256" key="1">
    <source>
        <dbReference type="ARBA" id="ARBA00023015"/>
    </source>
</evidence>
<evidence type="ECO:0000313" key="6">
    <source>
        <dbReference type="EMBL" id="MBS2550186.1"/>
    </source>
</evidence>
<dbReference type="SUPFAM" id="SSF48498">
    <property type="entry name" value="Tetracyclin repressor-like, C-terminal domain"/>
    <property type="match status" value="1"/>
</dbReference>
<proteinExistence type="predicted"/>
<dbReference type="Pfam" id="PF00440">
    <property type="entry name" value="TetR_N"/>
    <property type="match status" value="1"/>
</dbReference>
<dbReference type="SUPFAM" id="SSF46689">
    <property type="entry name" value="Homeodomain-like"/>
    <property type="match status" value="1"/>
</dbReference>
<keyword evidence="2 4" id="KW-0238">DNA-binding</keyword>
<sequence>MSPRADAAQNRERILAAARTALAASKEVRLSSIAREAGVGQGTLYRHFPTREDLLAAAYEREVDELAVAAPRLLQGHPPLTALRLWLGEVADYARVKRGLIAAVEATVWHELTDASITRVASAIDELLRAGRQAGAVRDDVDARDVTLLIGFLTRIDEEEWDTRARHLLDVILDGLRRC</sequence>
<dbReference type="EMBL" id="JAAFYZ010000094">
    <property type="protein sequence ID" value="MBS2550186.1"/>
    <property type="molecule type" value="Genomic_DNA"/>
</dbReference>
<feature type="domain" description="HTH tetR-type" evidence="5">
    <location>
        <begin position="8"/>
        <end position="66"/>
    </location>
</feature>
<keyword evidence="3" id="KW-0804">Transcription</keyword>
<dbReference type="PANTHER" id="PTHR30055:SF234">
    <property type="entry name" value="HTH-TYPE TRANSCRIPTIONAL REGULATOR BETI"/>
    <property type="match status" value="1"/>
</dbReference>
<accession>A0ABS5KVW4</accession>
<dbReference type="InterPro" id="IPR009057">
    <property type="entry name" value="Homeodomain-like_sf"/>
</dbReference>
<dbReference type="Gene3D" id="1.10.357.10">
    <property type="entry name" value="Tetracycline Repressor, domain 2"/>
    <property type="match status" value="1"/>
</dbReference>
<keyword evidence="7" id="KW-1185">Reference proteome</keyword>
<evidence type="ECO:0000313" key="7">
    <source>
        <dbReference type="Proteomes" id="UP000730482"/>
    </source>
</evidence>
<organism evidence="6 7">
    <name type="scientific">Catenulispora pinistramenti</name>
    <dbReference type="NCBI Taxonomy" id="2705254"/>
    <lineage>
        <taxon>Bacteria</taxon>
        <taxon>Bacillati</taxon>
        <taxon>Actinomycetota</taxon>
        <taxon>Actinomycetes</taxon>
        <taxon>Catenulisporales</taxon>
        <taxon>Catenulisporaceae</taxon>
        <taxon>Catenulispora</taxon>
    </lineage>
</organism>
<protein>
    <submittedName>
        <fullName evidence="6">TetR/AcrR family transcriptional regulator</fullName>
    </submittedName>
</protein>
<dbReference type="Pfam" id="PF21597">
    <property type="entry name" value="TetR_C_43"/>
    <property type="match status" value="1"/>
</dbReference>
<dbReference type="PANTHER" id="PTHR30055">
    <property type="entry name" value="HTH-TYPE TRANSCRIPTIONAL REGULATOR RUTR"/>
    <property type="match status" value="1"/>
</dbReference>
<dbReference type="InterPro" id="IPR050109">
    <property type="entry name" value="HTH-type_TetR-like_transc_reg"/>
</dbReference>
<evidence type="ECO:0000256" key="2">
    <source>
        <dbReference type="ARBA" id="ARBA00023125"/>
    </source>
</evidence>
<dbReference type="InterPro" id="IPR001647">
    <property type="entry name" value="HTH_TetR"/>
</dbReference>
<evidence type="ECO:0000256" key="4">
    <source>
        <dbReference type="PROSITE-ProRule" id="PRU00335"/>
    </source>
</evidence>
<dbReference type="RefSeq" id="WP_212012486.1">
    <property type="nucleotide sequence ID" value="NZ_JAAFYZ010000094.1"/>
</dbReference>
<comment type="caution">
    <text evidence="6">The sequence shown here is derived from an EMBL/GenBank/DDBJ whole genome shotgun (WGS) entry which is preliminary data.</text>
</comment>
<feature type="DNA-binding region" description="H-T-H motif" evidence="4">
    <location>
        <begin position="29"/>
        <end position="48"/>
    </location>
</feature>
<evidence type="ECO:0000259" key="5">
    <source>
        <dbReference type="PROSITE" id="PS50977"/>
    </source>
</evidence>
<gene>
    <name evidence="6" type="ORF">KGQ19_25285</name>
</gene>
<dbReference type="Proteomes" id="UP000730482">
    <property type="component" value="Unassembled WGS sequence"/>
</dbReference>
<reference evidence="6 7" key="1">
    <citation type="submission" date="2020-02" db="EMBL/GenBank/DDBJ databases">
        <title>Acidophilic actinobacteria isolated from forest soil.</title>
        <authorList>
            <person name="Golinska P."/>
        </authorList>
    </citation>
    <scope>NUCLEOTIDE SEQUENCE [LARGE SCALE GENOMIC DNA]</scope>
    <source>
        <strain evidence="6 7">NL8</strain>
    </source>
</reference>
<name>A0ABS5KVW4_9ACTN</name>
<dbReference type="InterPro" id="IPR036271">
    <property type="entry name" value="Tet_transcr_reg_TetR-rel_C_sf"/>
</dbReference>